<dbReference type="SUPFAM" id="SSF53756">
    <property type="entry name" value="UDP-Glycosyltransferase/glycogen phosphorylase"/>
    <property type="match status" value="1"/>
</dbReference>
<evidence type="ECO:0000259" key="9">
    <source>
        <dbReference type="Pfam" id="PF04413"/>
    </source>
</evidence>
<dbReference type="PANTHER" id="PTHR42755">
    <property type="entry name" value="3-DEOXY-MANNO-OCTULOSONATE CYTIDYLYLTRANSFERASE"/>
    <property type="match status" value="1"/>
</dbReference>
<dbReference type="EC" id="2.4.99.12" evidence="3 8"/>
<evidence type="ECO:0000256" key="1">
    <source>
        <dbReference type="ARBA" id="ARBA00003394"/>
    </source>
</evidence>
<dbReference type="EMBL" id="JAJATZ010000001">
    <property type="protein sequence ID" value="MCB5198181.1"/>
    <property type="molecule type" value="Genomic_DNA"/>
</dbReference>
<evidence type="ECO:0000313" key="10">
    <source>
        <dbReference type="EMBL" id="MCB5198181.1"/>
    </source>
</evidence>
<comment type="similarity">
    <text evidence="8">Belongs to the glycosyltransferase group 1 family.</text>
</comment>
<evidence type="ECO:0000256" key="3">
    <source>
        <dbReference type="ARBA" id="ARBA00012621"/>
    </source>
</evidence>
<comment type="pathway">
    <text evidence="2 8">Bacterial outer membrane biogenesis; LPS core biosynthesis.</text>
</comment>
<protein>
    <recommendedName>
        <fullName evidence="4 8">3-deoxy-D-manno-octulosonic acid transferase</fullName>
        <shortName evidence="8">Kdo transferase</shortName>
        <ecNumber evidence="3 8">2.4.99.12</ecNumber>
    </recommendedName>
    <alternativeName>
        <fullName evidence="6 8">Lipid IV(A) 3-deoxy-D-manno-octulosonic acid transferase</fullName>
    </alternativeName>
</protein>
<evidence type="ECO:0000256" key="7">
    <source>
        <dbReference type="ARBA" id="ARBA00049183"/>
    </source>
</evidence>
<comment type="subcellular location">
    <subcellularLocation>
        <location evidence="8">Cell membrane</location>
    </subcellularLocation>
</comment>
<accession>A0ABS8BRL7</accession>
<sequence>MRPPLLLRAYAGFASLAVPVLQRRLIHKLTDQGVTNARARERTGHATQPRPDSTLIWFHGASVGETLSILPLIDALHAQRADLTVLVTSGTATSAEILARRLPARAIHQFAPLDSPAVMRRFHAQWRPDLAVLIESEFWPNMIRSCADRAVPLVLLNARLSDRSVKRWRQLGAPARWLLDQFALIVAQTEATAQNLRSLGAARVQVGANLKAAAPPAPDNPALRAEMETALAGRHRWLAASTHAGEDAPLLDAHAALRQQHPDLCLILAPRHPDRADEIATLARQRGLTVTRRSAGDAPTADVYLADTLGEMGTWYRLSPVTFIAGSFGDAGGHNPWEACTGTAILHGPKVANCAADYATLNGAGGARAVTPDTLAWSVNDLLTGNAAQAMATAAIACKQAQGDGTADLARRLLSLTKDHAP</sequence>
<name>A0ABS8BRL7_9RHOB</name>
<keyword evidence="8" id="KW-0448">Lipopolysaccharide biosynthesis</keyword>
<keyword evidence="5 8" id="KW-0808">Transferase</keyword>
<dbReference type="Gene3D" id="3.40.50.2000">
    <property type="entry name" value="Glycogen Phosphorylase B"/>
    <property type="match status" value="1"/>
</dbReference>
<feature type="domain" description="3-deoxy-D-manno-octulosonic-acid transferase N-terminal" evidence="9">
    <location>
        <begin position="38"/>
        <end position="212"/>
    </location>
</feature>
<dbReference type="Pfam" id="PF04413">
    <property type="entry name" value="Glycos_transf_N"/>
    <property type="match status" value="1"/>
</dbReference>
<evidence type="ECO:0000256" key="2">
    <source>
        <dbReference type="ARBA" id="ARBA00004713"/>
    </source>
</evidence>
<dbReference type="Proteomes" id="UP001138961">
    <property type="component" value="Unassembled WGS sequence"/>
</dbReference>
<dbReference type="InterPro" id="IPR038107">
    <property type="entry name" value="Glycos_transf_N_sf"/>
</dbReference>
<dbReference type="PANTHER" id="PTHR42755:SF1">
    <property type="entry name" value="3-DEOXY-D-MANNO-OCTULOSONIC ACID TRANSFERASE, MITOCHONDRIAL-RELATED"/>
    <property type="match status" value="1"/>
</dbReference>
<dbReference type="GO" id="GO:0016740">
    <property type="term" value="F:transferase activity"/>
    <property type="evidence" value="ECO:0007669"/>
    <property type="project" value="UniProtKB-KW"/>
</dbReference>
<reference evidence="10" key="1">
    <citation type="submission" date="2021-10" db="EMBL/GenBank/DDBJ databases">
        <title>Loktanella gaetbuli sp. nov., isolated from a tidal flat.</title>
        <authorList>
            <person name="Park S."/>
            <person name="Yoon J.-H."/>
        </authorList>
    </citation>
    <scope>NUCLEOTIDE SEQUENCE</scope>
    <source>
        <strain evidence="10">TSTF-M6</strain>
    </source>
</reference>
<dbReference type="InterPro" id="IPR039901">
    <property type="entry name" value="Kdotransferase"/>
</dbReference>
<dbReference type="InterPro" id="IPR007507">
    <property type="entry name" value="Glycos_transf_N"/>
</dbReference>
<evidence type="ECO:0000256" key="6">
    <source>
        <dbReference type="ARBA" id="ARBA00031445"/>
    </source>
</evidence>
<evidence type="ECO:0000256" key="4">
    <source>
        <dbReference type="ARBA" id="ARBA00019077"/>
    </source>
</evidence>
<dbReference type="RefSeq" id="WP_226747161.1">
    <property type="nucleotide sequence ID" value="NZ_JAJATZ010000001.1"/>
</dbReference>
<evidence type="ECO:0000256" key="8">
    <source>
        <dbReference type="RuleBase" id="RU365103"/>
    </source>
</evidence>
<comment type="function">
    <text evidence="1 8">Involved in lipopolysaccharide (LPS) biosynthesis. Catalyzes the transfer of 3-deoxy-D-manno-octulosonate (Kdo) residue(s) from CMP-Kdo to lipid IV(A), the tetraacyldisaccharide-1,4'-bisphosphate precursor of lipid A.</text>
</comment>
<dbReference type="Gene3D" id="3.40.50.11720">
    <property type="entry name" value="3-Deoxy-D-manno-octulosonic-acid transferase, N-terminal domain"/>
    <property type="match status" value="1"/>
</dbReference>
<keyword evidence="11" id="KW-1185">Reference proteome</keyword>
<evidence type="ECO:0000313" key="11">
    <source>
        <dbReference type="Proteomes" id="UP001138961"/>
    </source>
</evidence>
<keyword evidence="8" id="KW-1003">Cell membrane</keyword>
<organism evidence="10 11">
    <name type="scientific">Loktanella gaetbuli</name>
    <dbReference type="NCBI Taxonomy" id="2881335"/>
    <lineage>
        <taxon>Bacteria</taxon>
        <taxon>Pseudomonadati</taxon>
        <taxon>Pseudomonadota</taxon>
        <taxon>Alphaproteobacteria</taxon>
        <taxon>Rhodobacterales</taxon>
        <taxon>Roseobacteraceae</taxon>
        <taxon>Loktanella</taxon>
    </lineage>
</organism>
<comment type="catalytic activity">
    <reaction evidence="7 8">
        <text>lipid IVA (E. coli) + CMP-3-deoxy-beta-D-manno-octulosonate = alpha-Kdo-(2-&gt;6)-lipid IVA (E. coli) + CMP + H(+)</text>
        <dbReference type="Rhea" id="RHEA:28066"/>
        <dbReference type="ChEBI" id="CHEBI:15378"/>
        <dbReference type="ChEBI" id="CHEBI:58603"/>
        <dbReference type="ChEBI" id="CHEBI:60364"/>
        <dbReference type="ChEBI" id="CHEBI:60377"/>
        <dbReference type="ChEBI" id="CHEBI:85987"/>
        <dbReference type="EC" id="2.4.99.12"/>
    </reaction>
</comment>
<proteinExistence type="inferred from homology"/>
<comment type="caution">
    <text evidence="10">The sequence shown here is derived from an EMBL/GenBank/DDBJ whole genome shotgun (WGS) entry which is preliminary data.</text>
</comment>
<gene>
    <name evidence="10" type="ORF">LGQ03_02905</name>
</gene>
<evidence type="ECO:0000256" key="5">
    <source>
        <dbReference type="ARBA" id="ARBA00022679"/>
    </source>
</evidence>
<keyword evidence="8" id="KW-0472">Membrane</keyword>